<dbReference type="GO" id="GO:0016811">
    <property type="term" value="F:hydrolase activity, acting on carbon-nitrogen (but not peptide) bonds, in linear amides"/>
    <property type="evidence" value="ECO:0007669"/>
    <property type="project" value="InterPro"/>
</dbReference>
<gene>
    <name evidence="9" type="ORF">HOLleu_29615</name>
</gene>
<comment type="function">
    <text evidence="8">Hydrolyzes the sphingolipid ceramide into sphingosine and free fatty acid.</text>
</comment>
<feature type="transmembrane region" description="Helical" evidence="8">
    <location>
        <begin position="137"/>
        <end position="158"/>
    </location>
</feature>
<reference evidence="9" key="1">
    <citation type="submission" date="2021-10" db="EMBL/GenBank/DDBJ databases">
        <title>Tropical sea cucumber genome reveals ecological adaptation and Cuvierian tubules defense mechanism.</title>
        <authorList>
            <person name="Chen T."/>
        </authorList>
    </citation>
    <scope>NUCLEOTIDE SEQUENCE</scope>
    <source>
        <strain evidence="9">Nanhai2018</strain>
        <tissue evidence="9">Muscle</tissue>
    </source>
</reference>
<evidence type="ECO:0000256" key="1">
    <source>
        <dbReference type="ARBA" id="ARBA00004141"/>
    </source>
</evidence>
<evidence type="ECO:0000256" key="4">
    <source>
        <dbReference type="ARBA" id="ARBA00022801"/>
    </source>
</evidence>
<dbReference type="GO" id="GO:0046872">
    <property type="term" value="F:metal ion binding"/>
    <property type="evidence" value="ECO:0007669"/>
    <property type="project" value="UniProtKB-KW"/>
</dbReference>
<keyword evidence="5 8" id="KW-1133">Transmembrane helix</keyword>
<keyword evidence="4 8" id="KW-0378">Hydrolase</keyword>
<comment type="cofactor">
    <cofactor evidence="7">
        <name>Zn(2+)</name>
        <dbReference type="ChEBI" id="CHEBI:29105"/>
    </cofactor>
</comment>
<keyword evidence="6 8" id="KW-0472">Membrane</keyword>
<dbReference type="OrthoDB" id="187171at2759"/>
<dbReference type="Pfam" id="PF05875">
    <property type="entry name" value="Ceramidase"/>
    <property type="match status" value="1"/>
</dbReference>
<keyword evidence="10" id="KW-1185">Reference proteome</keyword>
<keyword evidence="7" id="KW-0479">Metal-binding</keyword>
<evidence type="ECO:0000313" key="10">
    <source>
        <dbReference type="Proteomes" id="UP001152320"/>
    </source>
</evidence>
<dbReference type="GO" id="GO:0046514">
    <property type="term" value="P:ceramide catabolic process"/>
    <property type="evidence" value="ECO:0007669"/>
    <property type="project" value="TreeGrafter"/>
</dbReference>
<evidence type="ECO:0000256" key="5">
    <source>
        <dbReference type="ARBA" id="ARBA00022989"/>
    </source>
</evidence>
<feature type="binding site" evidence="7">
    <location>
        <position position="175"/>
    </location>
    <ligand>
        <name>Zn(2+)</name>
        <dbReference type="ChEBI" id="CHEBI:29105"/>
        <note>catalytic</note>
    </ligand>
</feature>
<proteinExistence type="inferred from homology"/>
<evidence type="ECO:0000256" key="2">
    <source>
        <dbReference type="ARBA" id="ARBA00009780"/>
    </source>
</evidence>
<dbReference type="EMBL" id="JAIZAY010000014">
    <property type="protein sequence ID" value="KAJ8030042.1"/>
    <property type="molecule type" value="Genomic_DNA"/>
</dbReference>
<comment type="similarity">
    <text evidence="2 8">Belongs to the alkaline ceramidase family.</text>
</comment>
<keyword evidence="7" id="KW-0862">Zinc</keyword>
<dbReference type="GO" id="GO:0046512">
    <property type="term" value="P:sphingosine biosynthetic process"/>
    <property type="evidence" value="ECO:0007669"/>
    <property type="project" value="TreeGrafter"/>
</dbReference>
<feature type="transmembrane region" description="Helical" evidence="8">
    <location>
        <begin position="106"/>
        <end position="125"/>
    </location>
</feature>
<organism evidence="9 10">
    <name type="scientific">Holothuria leucospilota</name>
    <name type="common">Black long sea cucumber</name>
    <name type="synonym">Mertensiothuria leucospilota</name>
    <dbReference type="NCBI Taxonomy" id="206669"/>
    <lineage>
        <taxon>Eukaryota</taxon>
        <taxon>Metazoa</taxon>
        <taxon>Echinodermata</taxon>
        <taxon>Eleutherozoa</taxon>
        <taxon>Echinozoa</taxon>
        <taxon>Holothuroidea</taxon>
        <taxon>Aspidochirotacea</taxon>
        <taxon>Aspidochirotida</taxon>
        <taxon>Holothuriidae</taxon>
        <taxon>Holothuria</taxon>
    </lineage>
</organism>
<accession>A0A9Q1GZU2</accession>
<feature type="transmembrane region" description="Helical" evidence="8">
    <location>
        <begin position="55"/>
        <end position="71"/>
    </location>
</feature>
<dbReference type="Proteomes" id="UP001152320">
    <property type="component" value="Chromosome 14"/>
</dbReference>
<keyword evidence="8" id="KW-0443">Lipid metabolism</keyword>
<name>A0A9Q1GZU2_HOLLE</name>
<feature type="binding site" evidence="7">
    <location>
        <position position="171"/>
    </location>
    <ligand>
        <name>Zn(2+)</name>
        <dbReference type="ChEBI" id="CHEBI:29105"/>
        <note>catalytic</note>
    </ligand>
</feature>
<evidence type="ECO:0000256" key="3">
    <source>
        <dbReference type="ARBA" id="ARBA00022692"/>
    </source>
</evidence>
<comment type="caution">
    <text evidence="8">Lacks conserved residue(s) required for the propagation of feature annotation.</text>
</comment>
<keyword evidence="3 8" id="KW-0812">Transmembrane</keyword>
<dbReference type="PANTHER" id="PTHR46139">
    <property type="entry name" value="ALKALINE CERAMIDASE"/>
    <property type="match status" value="1"/>
</dbReference>
<comment type="subcellular location">
    <subcellularLocation>
        <location evidence="1">Membrane</location>
        <topology evidence="1">Multi-pass membrane protein</topology>
    </subcellularLocation>
</comment>
<feature type="transmembrane region" description="Helical" evidence="8">
    <location>
        <begin position="83"/>
        <end position="100"/>
    </location>
</feature>
<protein>
    <recommendedName>
        <fullName evidence="8">Alkaline ceramidase</fullName>
        <ecNumber evidence="8">3.5.1.-</ecNumber>
    </recommendedName>
</protein>
<evidence type="ECO:0000256" key="8">
    <source>
        <dbReference type="RuleBase" id="RU364079"/>
    </source>
</evidence>
<feature type="binding site" evidence="7">
    <location>
        <position position="42"/>
    </location>
    <ligand>
        <name>Zn(2+)</name>
        <dbReference type="ChEBI" id="CHEBI:29105"/>
        <note>catalytic</note>
    </ligand>
</feature>
<dbReference type="AlphaFoldDB" id="A0A9Q1GZU2"/>
<feature type="transmembrane region" description="Helical" evidence="8">
    <location>
        <begin position="24"/>
        <end position="43"/>
    </location>
</feature>
<dbReference type="GO" id="GO:0016020">
    <property type="term" value="C:membrane"/>
    <property type="evidence" value="ECO:0007669"/>
    <property type="project" value="UniProtKB-SubCell"/>
</dbReference>
<evidence type="ECO:0000256" key="7">
    <source>
        <dbReference type="PIRSR" id="PIRSR608901-2"/>
    </source>
</evidence>
<sequence length="232" mass="27271">MFILVPPLLVYLYRPYSEKVNSSINIMWVLLMIVGTFSIYFHATLSLVGQLLDEVSIIWVVFCGVALWYPRRYYPALFNGNRRYFKLMMFLITMVSTFLACMKPSLNNFFMMPFIIPCLGMLVFEMRRTECKRITRLGRICGSLWVIAVMCWMGDFFLCDIWQNLSFPYLHCMWHILVFVSAYTSCVLFSYFDAQNECPEMGPVLRYWPKDNWVNLGVPYVTLKCSGIKPID</sequence>
<dbReference type="EC" id="3.5.1.-" evidence="8"/>
<comment type="caution">
    <text evidence="9">The sequence shown here is derived from an EMBL/GenBank/DDBJ whole genome shotgun (WGS) entry which is preliminary data.</text>
</comment>
<dbReference type="InterPro" id="IPR008901">
    <property type="entry name" value="ACER"/>
</dbReference>
<dbReference type="PANTHER" id="PTHR46139:SF3">
    <property type="entry name" value="ALKALINE CERAMIDASE"/>
    <property type="match status" value="1"/>
</dbReference>
<evidence type="ECO:0000313" key="9">
    <source>
        <dbReference type="EMBL" id="KAJ8030042.1"/>
    </source>
</evidence>
<evidence type="ECO:0000256" key="6">
    <source>
        <dbReference type="ARBA" id="ARBA00023136"/>
    </source>
</evidence>
<feature type="transmembrane region" description="Helical" evidence="8">
    <location>
        <begin position="173"/>
        <end position="192"/>
    </location>
</feature>